<dbReference type="CDD" id="cd03454">
    <property type="entry name" value="YdeM"/>
    <property type="match status" value="1"/>
</dbReference>
<accession>D2RZX7</accession>
<dbReference type="HOGENOM" id="CLU_094876_1_0_2"/>
<dbReference type="KEGG" id="htu:Htur_3813"/>
<evidence type="ECO:0000259" key="1">
    <source>
        <dbReference type="Pfam" id="PF01575"/>
    </source>
</evidence>
<keyword evidence="3" id="KW-1185">Reference proteome</keyword>
<sequence length="152" mass="16689">MPKYYEDLEPGATRTCGSRTLTRDEIVEFAERFDPQPFHVDEAAAQRSIFGGIVASGLHTMCASMRLYTDDFLDDIALVAGRGLDEVRFPNAVYPGDTLSVRIEGLEKSPSPSDPSWGEADVSLTTVTRDGETVLSLSNVFVVERRPADDSE</sequence>
<proteinExistence type="predicted"/>
<dbReference type="OrthoDB" id="225748at2157"/>
<evidence type="ECO:0000313" key="2">
    <source>
        <dbReference type="EMBL" id="ADB62674.1"/>
    </source>
</evidence>
<dbReference type="Proteomes" id="UP000001903">
    <property type="component" value="Plasmid pHTUR01"/>
</dbReference>
<dbReference type="InterPro" id="IPR052342">
    <property type="entry name" value="MCH/BMMD"/>
</dbReference>
<dbReference type="InterPro" id="IPR029069">
    <property type="entry name" value="HotDog_dom_sf"/>
</dbReference>
<dbReference type="GeneID" id="8744441"/>
<dbReference type="Gene3D" id="3.10.129.10">
    <property type="entry name" value="Hotdog Thioesterase"/>
    <property type="match status" value="1"/>
</dbReference>
<dbReference type="AlphaFoldDB" id="D2RZX7"/>
<evidence type="ECO:0000313" key="3">
    <source>
        <dbReference type="Proteomes" id="UP000001903"/>
    </source>
</evidence>
<dbReference type="SUPFAM" id="SSF54637">
    <property type="entry name" value="Thioesterase/thiol ester dehydrase-isomerase"/>
    <property type="match status" value="1"/>
</dbReference>
<geneLocation type="plasmid" evidence="2 3">
    <name>pHTUR01</name>
</geneLocation>
<organism evidence="2 3">
    <name type="scientific">Haloterrigena turkmenica (strain ATCC 51198 / DSM 5511 / JCM 9101 / NCIMB 13204 / VKM B-1734 / 4k)</name>
    <name type="common">Halococcus turkmenicus</name>
    <dbReference type="NCBI Taxonomy" id="543526"/>
    <lineage>
        <taxon>Archaea</taxon>
        <taxon>Methanobacteriati</taxon>
        <taxon>Methanobacteriota</taxon>
        <taxon>Stenosarchaea group</taxon>
        <taxon>Halobacteria</taxon>
        <taxon>Halobacteriales</taxon>
        <taxon>Natrialbaceae</taxon>
        <taxon>Haloterrigena</taxon>
    </lineage>
</organism>
<dbReference type="PANTHER" id="PTHR43664:SF1">
    <property type="entry name" value="BETA-METHYLMALYL-COA DEHYDRATASE"/>
    <property type="match status" value="1"/>
</dbReference>
<dbReference type="RefSeq" id="WP_012944918.1">
    <property type="nucleotide sequence ID" value="NC_013744.1"/>
</dbReference>
<name>D2RZX7_HALTV</name>
<dbReference type="Pfam" id="PF01575">
    <property type="entry name" value="MaoC_dehydratas"/>
    <property type="match status" value="1"/>
</dbReference>
<dbReference type="EMBL" id="CP001861">
    <property type="protein sequence ID" value="ADB62674.1"/>
    <property type="molecule type" value="Genomic_DNA"/>
</dbReference>
<feature type="domain" description="MaoC-like" evidence="1">
    <location>
        <begin position="17"/>
        <end position="110"/>
    </location>
</feature>
<dbReference type="PANTHER" id="PTHR43664">
    <property type="entry name" value="MONOAMINE OXIDASE-RELATED"/>
    <property type="match status" value="1"/>
</dbReference>
<protein>
    <submittedName>
        <fullName evidence="2">MaoC domain protein dehydratase</fullName>
    </submittedName>
</protein>
<reference evidence="2 3" key="1">
    <citation type="journal article" date="2010" name="Stand. Genomic Sci.">
        <title>Complete genome sequence of Haloterrigena turkmenica type strain (4k).</title>
        <authorList>
            <person name="Saunders E."/>
            <person name="Tindall B.J."/>
            <person name="Fahnrich R."/>
            <person name="Lapidus A."/>
            <person name="Copeland A."/>
            <person name="Del Rio T.G."/>
            <person name="Lucas S."/>
            <person name="Chen F."/>
            <person name="Tice H."/>
            <person name="Cheng J.F."/>
            <person name="Han C."/>
            <person name="Detter J.C."/>
            <person name="Bruce D."/>
            <person name="Goodwin L."/>
            <person name="Chain P."/>
            <person name="Pitluck S."/>
            <person name="Pati A."/>
            <person name="Ivanova N."/>
            <person name="Mavromatis K."/>
            <person name="Chen A."/>
            <person name="Palaniappan K."/>
            <person name="Land M."/>
            <person name="Hauser L."/>
            <person name="Chang Y.J."/>
            <person name="Jeffries C.D."/>
            <person name="Brettin T."/>
            <person name="Rohde M."/>
            <person name="Goker M."/>
            <person name="Bristow J."/>
            <person name="Eisen J.A."/>
            <person name="Markowitz V."/>
            <person name="Hugenholtz P."/>
            <person name="Klenk H.P."/>
            <person name="Kyrpides N.C."/>
        </authorList>
    </citation>
    <scope>NUCLEOTIDE SEQUENCE [LARGE SCALE GENOMIC DNA]</scope>
    <source>
        <strain evidence="3">ATCC 51198 / DSM 5511 / JCM 9101 / NCIMB 13204 / VKM B-1734 / 4k</strain>
    </source>
</reference>
<keyword evidence="2" id="KW-0614">Plasmid</keyword>
<gene>
    <name evidence="2" type="ordered locus">Htur_3813</name>
</gene>
<dbReference type="InterPro" id="IPR002539">
    <property type="entry name" value="MaoC-like_dom"/>
</dbReference>